<dbReference type="RefSeq" id="WP_391936738.1">
    <property type="nucleotide sequence ID" value="NZ_JBIBSM010000017.1"/>
</dbReference>
<proteinExistence type="predicted"/>
<accession>A0ABW6YIZ1</accession>
<reference evidence="1 2" key="1">
    <citation type="submission" date="2024-10" db="EMBL/GenBank/DDBJ databases">
        <title>The Natural Products Discovery Center: Release of the First 8490 Sequenced Strains for Exploring Actinobacteria Biosynthetic Diversity.</title>
        <authorList>
            <person name="Kalkreuter E."/>
            <person name="Kautsar S.A."/>
            <person name="Yang D."/>
            <person name="Bader C.D."/>
            <person name="Teijaro C.N."/>
            <person name="Fluegel L."/>
            <person name="Davis C.M."/>
            <person name="Simpson J.R."/>
            <person name="Lauterbach L."/>
            <person name="Steele A.D."/>
            <person name="Gui C."/>
            <person name="Meng S."/>
            <person name="Li G."/>
            <person name="Viehrig K."/>
            <person name="Ye F."/>
            <person name="Su P."/>
            <person name="Kiefer A.F."/>
            <person name="Nichols A."/>
            <person name="Cepeda A.J."/>
            <person name="Yan W."/>
            <person name="Fan B."/>
            <person name="Jiang Y."/>
            <person name="Adhikari A."/>
            <person name="Zheng C.-J."/>
            <person name="Schuster L."/>
            <person name="Cowan T.M."/>
            <person name="Smanski M.J."/>
            <person name="Chevrette M.G."/>
            <person name="De Carvalho L.P.S."/>
            <person name="Shen B."/>
        </authorList>
    </citation>
    <scope>NUCLEOTIDE SEQUENCE [LARGE SCALE GENOMIC DNA]</scope>
    <source>
        <strain evidence="1 2">NPDC015755</strain>
    </source>
</reference>
<protein>
    <submittedName>
        <fullName evidence="1">Uncharacterized protein</fullName>
    </submittedName>
</protein>
<comment type="caution">
    <text evidence="1">The sequence shown here is derived from an EMBL/GenBank/DDBJ whole genome shotgun (WGS) entry which is preliminary data.</text>
</comment>
<keyword evidence="2" id="KW-1185">Reference proteome</keyword>
<name>A0ABW6YIZ1_9ACTN</name>
<evidence type="ECO:0000313" key="1">
    <source>
        <dbReference type="EMBL" id="MFF8279818.1"/>
    </source>
</evidence>
<evidence type="ECO:0000313" key="2">
    <source>
        <dbReference type="Proteomes" id="UP001603013"/>
    </source>
</evidence>
<gene>
    <name evidence="1" type="ORF">ACF05T_27550</name>
</gene>
<organism evidence="1 2">
    <name type="scientific">Streptomyces lateritius</name>
    <dbReference type="NCBI Taxonomy" id="67313"/>
    <lineage>
        <taxon>Bacteria</taxon>
        <taxon>Bacillati</taxon>
        <taxon>Actinomycetota</taxon>
        <taxon>Actinomycetes</taxon>
        <taxon>Kitasatosporales</taxon>
        <taxon>Streptomycetaceae</taxon>
        <taxon>Streptomyces</taxon>
    </lineage>
</organism>
<dbReference type="EMBL" id="JBIBSM010000017">
    <property type="protein sequence ID" value="MFF8279818.1"/>
    <property type="molecule type" value="Genomic_DNA"/>
</dbReference>
<sequence length="168" mass="17453">MDAAGVGLVSATAAVVGAALGAAGAITAAVTLARSEARESRRQARREAYLAFLDAAEDATQDLGRVTRALSVGRSNYPAIQERVNGVSRALRRHVSVVLIEGPEEAAAAAQRFSTAVHAWQAVLGEHQHMEDAEWAWAADVAATAATEALAEFRGTARAALHGPDKAS</sequence>
<dbReference type="Proteomes" id="UP001603013">
    <property type="component" value="Unassembled WGS sequence"/>
</dbReference>